<organism evidence="2 3">
    <name type="scientific">Ganoderma sinense ZZ0214-1</name>
    <dbReference type="NCBI Taxonomy" id="1077348"/>
    <lineage>
        <taxon>Eukaryota</taxon>
        <taxon>Fungi</taxon>
        <taxon>Dikarya</taxon>
        <taxon>Basidiomycota</taxon>
        <taxon>Agaricomycotina</taxon>
        <taxon>Agaricomycetes</taxon>
        <taxon>Polyporales</taxon>
        <taxon>Polyporaceae</taxon>
        <taxon>Ganoderma</taxon>
    </lineage>
</organism>
<keyword evidence="3" id="KW-1185">Reference proteome</keyword>
<dbReference type="EMBL" id="AYKW01000068">
    <property type="protein sequence ID" value="PIL23659.1"/>
    <property type="molecule type" value="Genomic_DNA"/>
</dbReference>
<keyword evidence="1" id="KW-0472">Membrane</keyword>
<dbReference type="Proteomes" id="UP000230002">
    <property type="component" value="Unassembled WGS sequence"/>
</dbReference>
<keyword evidence="1" id="KW-1133">Transmembrane helix</keyword>
<proteinExistence type="predicted"/>
<accession>A0A2G8RQ75</accession>
<reference evidence="2 3" key="1">
    <citation type="journal article" date="2015" name="Sci. Rep.">
        <title>Chromosome-level genome map provides insights into diverse defense mechanisms in the medicinal fungus Ganoderma sinense.</title>
        <authorList>
            <person name="Zhu Y."/>
            <person name="Xu J."/>
            <person name="Sun C."/>
            <person name="Zhou S."/>
            <person name="Xu H."/>
            <person name="Nelson D.R."/>
            <person name="Qian J."/>
            <person name="Song J."/>
            <person name="Luo H."/>
            <person name="Xiang L."/>
            <person name="Li Y."/>
            <person name="Xu Z."/>
            <person name="Ji A."/>
            <person name="Wang L."/>
            <person name="Lu S."/>
            <person name="Hayward A."/>
            <person name="Sun W."/>
            <person name="Li X."/>
            <person name="Schwartz D.C."/>
            <person name="Wang Y."/>
            <person name="Chen S."/>
        </authorList>
    </citation>
    <scope>NUCLEOTIDE SEQUENCE [LARGE SCALE GENOMIC DNA]</scope>
    <source>
        <strain evidence="2 3">ZZ0214-1</strain>
    </source>
</reference>
<evidence type="ECO:0000256" key="1">
    <source>
        <dbReference type="SAM" id="Phobius"/>
    </source>
</evidence>
<sequence length="207" mass="22964">MLDAAARRVEVQVVRRIENDSDFYVFTVGATANPAVGTAVEHLTIEVNNTYSSRLLRSSLQIAPNIQDLILMLPGLFPLRLLDGVVFNRLQLFKTNLPHNRLVTFLSAHQTLGFLDLGPCGRSQKCSLTSVDLSRIHDIRCPIKCFSTLVHLGSIRIHGDLTRPKTVVSTVLCSFPIAFFAVYTLSLHFNPTDDDIVASIARFALMV</sequence>
<comment type="caution">
    <text evidence="2">The sequence shown here is derived from an EMBL/GenBank/DDBJ whole genome shotgun (WGS) entry which is preliminary data.</text>
</comment>
<name>A0A2G8RQ75_9APHY</name>
<dbReference type="AlphaFoldDB" id="A0A2G8RQ75"/>
<protein>
    <submittedName>
        <fullName evidence="2">Uncharacterized protein</fullName>
    </submittedName>
</protein>
<evidence type="ECO:0000313" key="3">
    <source>
        <dbReference type="Proteomes" id="UP000230002"/>
    </source>
</evidence>
<gene>
    <name evidence="2" type="ORF">GSI_14972</name>
</gene>
<evidence type="ECO:0000313" key="2">
    <source>
        <dbReference type="EMBL" id="PIL23659.1"/>
    </source>
</evidence>
<keyword evidence="1" id="KW-0812">Transmembrane</keyword>
<feature type="transmembrane region" description="Helical" evidence="1">
    <location>
        <begin position="166"/>
        <end position="185"/>
    </location>
</feature>
<dbReference type="OrthoDB" id="2795237at2759"/>